<sequence length="186" mass="21830">IVLRLGTKTFECKQDLNGLKYQDYDWESTQFGMLHEASINFPPSYPYSENLDQPSDFMRTRPPAYCDRIFLNDSAWNLVNSHYSEQQIFYETIGEDVCLGDHKTLYSDANWSARQLFADVRVEIWINKINYKASQNEQHGIIPDVVNTEPEEKLEVNLDYLPSIWERTMMAPESKQLMITDNKFLI</sequence>
<evidence type="ECO:0000256" key="3">
    <source>
        <dbReference type="ARBA" id="ARBA00023599"/>
    </source>
</evidence>
<proteinExistence type="inferred from homology"/>
<feature type="domain" description="Inositol polyphosphate-related phosphatase" evidence="4">
    <location>
        <begin position="28"/>
        <end position="103"/>
    </location>
</feature>
<dbReference type="GO" id="GO:0046856">
    <property type="term" value="P:phosphatidylinositol dephosphorylation"/>
    <property type="evidence" value="ECO:0007669"/>
    <property type="project" value="InterPro"/>
</dbReference>
<dbReference type="InterPro" id="IPR036691">
    <property type="entry name" value="Endo/exonu/phosph_ase_sf"/>
</dbReference>
<dbReference type="GO" id="GO:0004445">
    <property type="term" value="F:inositol-polyphosphate 5-phosphatase activity"/>
    <property type="evidence" value="ECO:0007669"/>
    <property type="project" value="UniProtKB-EC"/>
</dbReference>
<dbReference type="PANTHER" id="PTHR12997:SF2">
    <property type="entry name" value="INOSITOL POLYPHOSPHATE-5-PHOSPHATASE A"/>
    <property type="match status" value="1"/>
</dbReference>
<dbReference type="SUPFAM" id="SSF56219">
    <property type="entry name" value="DNase I-like"/>
    <property type="match status" value="1"/>
</dbReference>
<keyword evidence="5" id="KW-1185">Reference proteome</keyword>
<dbReference type="EC" id="3.1.3.56" evidence="1"/>
<dbReference type="WBParaSite" id="nRc.2.0.1.t38916-RA">
    <property type="protein sequence ID" value="nRc.2.0.1.t38916-RA"/>
    <property type="gene ID" value="nRc.2.0.1.g38916"/>
</dbReference>
<evidence type="ECO:0000256" key="2">
    <source>
        <dbReference type="ARBA" id="ARBA00022801"/>
    </source>
</evidence>
<comment type="similarity">
    <text evidence="3">Belongs to the inositol 1,4,5-trisphosphate 5-phosphatase type I family.</text>
</comment>
<evidence type="ECO:0000313" key="6">
    <source>
        <dbReference type="WBParaSite" id="nRc.2.0.1.t38916-RA"/>
    </source>
</evidence>
<name>A0A915KM99_ROMCU</name>
<dbReference type="Pfam" id="PF22669">
    <property type="entry name" value="Exo_endo_phos2"/>
    <property type="match status" value="1"/>
</dbReference>
<evidence type="ECO:0000313" key="5">
    <source>
        <dbReference type="Proteomes" id="UP000887565"/>
    </source>
</evidence>
<dbReference type="Proteomes" id="UP000887565">
    <property type="component" value="Unplaced"/>
</dbReference>
<organism evidence="5 6">
    <name type="scientific">Romanomermis culicivorax</name>
    <name type="common">Nematode worm</name>
    <dbReference type="NCBI Taxonomy" id="13658"/>
    <lineage>
        <taxon>Eukaryota</taxon>
        <taxon>Metazoa</taxon>
        <taxon>Ecdysozoa</taxon>
        <taxon>Nematoda</taxon>
        <taxon>Enoplea</taxon>
        <taxon>Dorylaimia</taxon>
        <taxon>Mermithida</taxon>
        <taxon>Mermithoidea</taxon>
        <taxon>Mermithidae</taxon>
        <taxon>Romanomermis</taxon>
    </lineage>
</organism>
<reference evidence="6" key="1">
    <citation type="submission" date="2022-11" db="UniProtKB">
        <authorList>
            <consortium name="WormBaseParasite"/>
        </authorList>
    </citation>
    <scope>IDENTIFICATION</scope>
</reference>
<dbReference type="InterPro" id="IPR039737">
    <property type="entry name" value="INPP5A"/>
</dbReference>
<dbReference type="InterPro" id="IPR000300">
    <property type="entry name" value="IPPc"/>
</dbReference>
<accession>A0A915KM99</accession>
<dbReference type="PANTHER" id="PTHR12997">
    <property type="entry name" value="TYPE I INOSITOL-1,4,5-TRISPHOSPHATE 5-PHOSPHATASE"/>
    <property type="match status" value="1"/>
</dbReference>
<evidence type="ECO:0000256" key="1">
    <source>
        <dbReference type="ARBA" id="ARBA00012997"/>
    </source>
</evidence>
<protein>
    <recommendedName>
        <fullName evidence="1">inositol-polyphosphate 5-phosphatase</fullName>
        <ecNumber evidence="1">3.1.3.56</ecNumber>
    </recommendedName>
</protein>
<keyword evidence="2" id="KW-0378">Hydrolase</keyword>
<evidence type="ECO:0000259" key="4">
    <source>
        <dbReference type="Pfam" id="PF22669"/>
    </source>
</evidence>
<dbReference type="AlphaFoldDB" id="A0A915KM99"/>
<dbReference type="Gene3D" id="3.60.10.10">
    <property type="entry name" value="Endonuclease/exonuclease/phosphatase"/>
    <property type="match status" value="1"/>
</dbReference>